<evidence type="ECO:0000256" key="2">
    <source>
        <dbReference type="ARBA" id="ARBA00008572"/>
    </source>
</evidence>
<dbReference type="PANTHER" id="PTHR43243">
    <property type="entry name" value="INNER MEMBRANE TRANSPORTER YGJI-RELATED"/>
    <property type="match status" value="1"/>
</dbReference>
<dbReference type="PIRSF" id="PIRSF006060">
    <property type="entry name" value="AA_transporter"/>
    <property type="match status" value="1"/>
</dbReference>
<evidence type="ECO:0000259" key="8">
    <source>
        <dbReference type="Pfam" id="PF13906"/>
    </source>
</evidence>
<feature type="transmembrane region" description="Helical" evidence="7">
    <location>
        <begin position="79"/>
        <end position="98"/>
    </location>
</feature>
<proteinExistence type="inferred from homology"/>
<dbReference type="GO" id="GO:0016020">
    <property type="term" value="C:membrane"/>
    <property type="evidence" value="ECO:0007669"/>
    <property type="project" value="UniProtKB-SubCell"/>
</dbReference>
<protein>
    <recommendedName>
        <fullName evidence="8">Cationic amino acid transporter C-terminal domain-containing protein</fullName>
    </recommendedName>
</protein>
<evidence type="ECO:0000256" key="1">
    <source>
        <dbReference type="ARBA" id="ARBA00004141"/>
    </source>
</evidence>
<feature type="transmembrane region" description="Helical" evidence="7">
    <location>
        <begin position="564"/>
        <end position="588"/>
    </location>
</feature>
<feature type="domain" description="Cationic amino acid transporter C-terminal" evidence="8">
    <location>
        <begin position="567"/>
        <end position="617"/>
    </location>
</feature>
<feature type="transmembrane region" description="Helical" evidence="7">
    <location>
        <begin position="528"/>
        <end position="552"/>
    </location>
</feature>
<dbReference type="PANTHER" id="PTHR43243:SF4">
    <property type="entry name" value="CATIONIC AMINO ACID TRANSPORTER 4"/>
    <property type="match status" value="1"/>
</dbReference>
<comment type="caution">
    <text evidence="9">The sequence shown here is derived from an EMBL/GenBank/DDBJ whole genome shotgun (WGS) entry which is preliminary data.</text>
</comment>
<dbReference type="Pfam" id="PF13520">
    <property type="entry name" value="AA_permease_2"/>
    <property type="match status" value="1"/>
</dbReference>
<feature type="transmembrane region" description="Helical" evidence="7">
    <location>
        <begin position="324"/>
        <end position="346"/>
    </location>
</feature>
<dbReference type="InterPro" id="IPR002293">
    <property type="entry name" value="AA/rel_permease1"/>
</dbReference>
<reference evidence="9 10" key="1">
    <citation type="journal article" date="2024" name="Plant J.">
        <title>Genome sequences and population genomics reveal climatic adaptation and genomic divergence between two closely related sweetgum species.</title>
        <authorList>
            <person name="Xu W.Q."/>
            <person name="Ren C.Q."/>
            <person name="Zhang X.Y."/>
            <person name="Comes H.P."/>
            <person name="Liu X.H."/>
            <person name="Li Y.G."/>
            <person name="Kettle C.J."/>
            <person name="Jalonen R."/>
            <person name="Gaisberger H."/>
            <person name="Ma Y.Z."/>
            <person name="Qiu Y.X."/>
        </authorList>
    </citation>
    <scope>NUCLEOTIDE SEQUENCE [LARGE SCALE GENOMIC DNA]</scope>
    <source>
        <strain evidence="9">Hangzhou</strain>
    </source>
</reference>
<feature type="transmembrane region" description="Helical" evidence="7">
    <location>
        <begin position="502"/>
        <end position="522"/>
    </location>
</feature>
<keyword evidence="6 7" id="KW-0472">Membrane</keyword>
<evidence type="ECO:0000313" key="9">
    <source>
        <dbReference type="EMBL" id="KAK9291165.1"/>
    </source>
</evidence>
<dbReference type="Proteomes" id="UP001415857">
    <property type="component" value="Unassembled WGS sequence"/>
</dbReference>
<dbReference type="FunFam" id="1.20.1740.10:FF:000010">
    <property type="entry name" value="probable cationic amino acid transporter"/>
    <property type="match status" value="1"/>
</dbReference>
<feature type="transmembrane region" description="Helical" evidence="7">
    <location>
        <begin position="199"/>
        <end position="224"/>
    </location>
</feature>
<dbReference type="Pfam" id="PF13906">
    <property type="entry name" value="AA_permease_C"/>
    <property type="match status" value="1"/>
</dbReference>
<keyword evidence="4 7" id="KW-0812">Transmembrane</keyword>
<comment type="subcellular location">
    <subcellularLocation>
        <location evidence="1">Membrane</location>
        <topology evidence="1">Multi-pass membrane protein</topology>
    </subcellularLocation>
</comment>
<evidence type="ECO:0000256" key="3">
    <source>
        <dbReference type="ARBA" id="ARBA00022448"/>
    </source>
</evidence>
<feature type="transmembrane region" description="Helical" evidence="7">
    <location>
        <begin position="173"/>
        <end position="192"/>
    </location>
</feature>
<name>A0AAP0S579_LIQFO</name>
<dbReference type="InterPro" id="IPR029485">
    <property type="entry name" value="CAT_C"/>
</dbReference>
<comment type="similarity">
    <text evidence="2">Belongs to the amino acid-polyamine-organocation (APC) superfamily. Cationic amino acid transporter (CAT) (TC 2.A.3.3) family.</text>
</comment>
<dbReference type="EMBL" id="JBBPBK010000002">
    <property type="protein sequence ID" value="KAK9291165.1"/>
    <property type="molecule type" value="Genomic_DNA"/>
</dbReference>
<organism evidence="9 10">
    <name type="scientific">Liquidambar formosana</name>
    <name type="common">Formosan gum</name>
    <dbReference type="NCBI Taxonomy" id="63359"/>
    <lineage>
        <taxon>Eukaryota</taxon>
        <taxon>Viridiplantae</taxon>
        <taxon>Streptophyta</taxon>
        <taxon>Embryophyta</taxon>
        <taxon>Tracheophyta</taxon>
        <taxon>Spermatophyta</taxon>
        <taxon>Magnoliopsida</taxon>
        <taxon>eudicotyledons</taxon>
        <taxon>Gunneridae</taxon>
        <taxon>Pentapetalae</taxon>
        <taxon>Saxifragales</taxon>
        <taxon>Altingiaceae</taxon>
        <taxon>Liquidambar</taxon>
    </lineage>
</organism>
<evidence type="ECO:0000256" key="5">
    <source>
        <dbReference type="ARBA" id="ARBA00022989"/>
    </source>
</evidence>
<keyword evidence="5 7" id="KW-1133">Transmembrane helix</keyword>
<feature type="transmembrane region" description="Helical" evidence="7">
    <location>
        <begin position="280"/>
        <end position="304"/>
    </location>
</feature>
<feature type="transmembrane region" description="Helical" evidence="7">
    <location>
        <begin position="374"/>
        <end position="392"/>
    </location>
</feature>
<feature type="transmembrane region" description="Helical" evidence="7">
    <location>
        <begin position="594"/>
        <end position="612"/>
    </location>
</feature>
<keyword evidence="10" id="KW-1185">Reference proteome</keyword>
<keyword evidence="3" id="KW-0813">Transport</keyword>
<feature type="transmembrane region" description="Helical" evidence="7">
    <location>
        <begin position="110"/>
        <end position="131"/>
    </location>
</feature>
<sequence>MGFIVDSQKGGAGGVCTRGLKSLVRRKQVDSAHVKSAGHQLAKELSVLHLIAIGVGSTIGAGVYILVGTVAREHSGPALTISFLIAGIAAALSAFCYAELASRCPSAGSAYHYSYICVGEGVAWLIGWALILEYTIGGSAVARGISPNLALLFGGGDSLPFFLARQHIPGLDVVVDPCAAIIVFIVTGLLCVGIKESTLVQGIVTTANVCAMIFVIIAGGYLGFKTGWAGYELPTGYFPFGVDGMLAGSATVFFAYIGFDSVASTAEEVKNPQRDLPLGIGAALSICCTLYMLVSVVIVGLVPYYAMDPDTPISSAFASHGMQWAAYIITVGAFTALCSTLMGSLLPQPRILMAMARDGLLPSFFSDVNKRSQVPVKSTVVTGIGAATLAFFMDVAQLAGMVSVGTLLAFTMVAISVLILRYVPPDLVPLPSSLQESIDSVSLRYSSSQEIVGGNSKDHLGTSKDSTQVLLDKIEASVGCPLIEKQEASRNCIINDISRRKIAGWTIMLTCVGVLLLTSAASDVGLPSFLRFPLCGVGGALLLSGLIVLTCIEQDDARHNFGHTGGFICPFVPLLPIACILINVYLLVNLGAATWIRVSIWLVIGVFVYAFYGRSHSSLLDAVYVPAAHAEEIYRSSSNSLV</sequence>
<evidence type="ECO:0000256" key="4">
    <source>
        <dbReference type="ARBA" id="ARBA00022692"/>
    </source>
</evidence>
<accession>A0AAP0S579</accession>
<feature type="transmembrane region" description="Helical" evidence="7">
    <location>
        <begin position="236"/>
        <end position="259"/>
    </location>
</feature>
<gene>
    <name evidence="9" type="ORF">L1049_009353</name>
</gene>
<feature type="transmembrane region" description="Helical" evidence="7">
    <location>
        <begin position="45"/>
        <end position="67"/>
    </location>
</feature>
<evidence type="ECO:0000256" key="6">
    <source>
        <dbReference type="ARBA" id="ARBA00023136"/>
    </source>
</evidence>
<dbReference type="Gene3D" id="1.20.1740.10">
    <property type="entry name" value="Amino acid/polyamine transporter I"/>
    <property type="match status" value="1"/>
</dbReference>
<evidence type="ECO:0000256" key="7">
    <source>
        <dbReference type="SAM" id="Phobius"/>
    </source>
</evidence>
<evidence type="ECO:0000313" key="10">
    <source>
        <dbReference type="Proteomes" id="UP001415857"/>
    </source>
</evidence>
<feature type="transmembrane region" description="Helical" evidence="7">
    <location>
        <begin position="398"/>
        <end position="420"/>
    </location>
</feature>
<dbReference type="GO" id="GO:0015171">
    <property type="term" value="F:amino acid transmembrane transporter activity"/>
    <property type="evidence" value="ECO:0007669"/>
    <property type="project" value="TreeGrafter"/>
</dbReference>
<dbReference type="AlphaFoldDB" id="A0AAP0S579"/>